<gene>
    <name evidence="1" type="ORF">K443DRAFT_684450</name>
</gene>
<evidence type="ECO:0000313" key="1">
    <source>
        <dbReference type="EMBL" id="KIJ93562.1"/>
    </source>
</evidence>
<sequence length="63" mass="7093">MNAPGYYFFMSIAVFFSSTSGTLEDARRNVSSSRTDWLMVPGPWSSQPLGHLYYYPVTTCTEA</sequence>
<reference evidence="1 2" key="1">
    <citation type="submission" date="2014-04" db="EMBL/GenBank/DDBJ databases">
        <authorList>
            <consortium name="DOE Joint Genome Institute"/>
            <person name="Kuo A."/>
            <person name="Kohler A."/>
            <person name="Nagy L.G."/>
            <person name="Floudas D."/>
            <person name="Copeland A."/>
            <person name="Barry K.W."/>
            <person name="Cichocki N."/>
            <person name="Veneault-Fourrey C."/>
            <person name="LaButti K."/>
            <person name="Lindquist E.A."/>
            <person name="Lipzen A."/>
            <person name="Lundell T."/>
            <person name="Morin E."/>
            <person name="Murat C."/>
            <person name="Sun H."/>
            <person name="Tunlid A."/>
            <person name="Henrissat B."/>
            <person name="Grigoriev I.V."/>
            <person name="Hibbett D.S."/>
            <person name="Martin F."/>
            <person name="Nordberg H.P."/>
            <person name="Cantor M.N."/>
            <person name="Hua S.X."/>
        </authorList>
    </citation>
    <scope>NUCLEOTIDE SEQUENCE [LARGE SCALE GENOMIC DNA]</scope>
    <source>
        <strain evidence="1 2">LaAM-08-1</strain>
    </source>
</reference>
<dbReference type="EMBL" id="KN838836">
    <property type="protein sequence ID" value="KIJ93562.1"/>
    <property type="molecule type" value="Genomic_DNA"/>
</dbReference>
<evidence type="ECO:0000313" key="2">
    <source>
        <dbReference type="Proteomes" id="UP000054477"/>
    </source>
</evidence>
<dbReference type="HOGENOM" id="CLU_2886151_0_0_1"/>
<keyword evidence="2" id="KW-1185">Reference proteome</keyword>
<dbReference type="Proteomes" id="UP000054477">
    <property type="component" value="Unassembled WGS sequence"/>
</dbReference>
<reference evidence="2" key="2">
    <citation type="submission" date="2015-01" db="EMBL/GenBank/DDBJ databases">
        <title>Evolutionary Origins and Diversification of the Mycorrhizal Mutualists.</title>
        <authorList>
            <consortium name="DOE Joint Genome Institute"/>
            <consortium name="Mycorrhizal Genomics Consortium"/>
            <person name="Kohler A."/>
            <person name="Kuo A."/>
            <person name="Nagy L.G."/>
            <person name="Floudas D."/>
            <person name="Copeland A."/>
            <person name="Barry K.W."/>
            <person name="Cichocki N."/>
            <person name="Veneault-Fourrey C."/>
            <person name="LaButti K."/>
            <person name="Lindquist E.A."/>
            <person name="Lipzen A."/>
            <person name="Lundell T."/>
            <person name="Morin E."/>
            <person name="Murat C."/>
            <person name="Riley R."/>
            <person name="Ohm R."/>
            <person name="Sun H."/>
            <person name="Tunlid A."/>
            <person name="Henrissat B."/>
            <person name="Grigoriev I.V."/>
            <person name="Hibbett D.S."/>
            <person name="Martin F."/>
        </authorList>
    </citation>
    <scope>NUCLEOTIDE SEQUENCE [LARGE SCALE GENOMIC DNA]</scope>
    <source>
        <strain evidence="2">LaAM-08-1</strain>
    </source>
</reference>
<accession>A0A0C9XBF3</accession>
<name>A0A0C9XBF3_9AGAR</name>
<proteinExistence type="predicted"/>
<protein>
    <submittedName>
        <fullName evidence="1">Uncharacterized protein</fullName>
    </submittedName>
</protein>
<organism evidence="1 2">
    <name type="scientific">Laccaria amethystina LaAM-08-1</name>
    <dbReference type="NCBI Taxonomy" id="1095629"/>
    <lineage>
        <taxon>Eukaryota</taxon>
        <taxon>Fungi</taxon>
        <taxon>Dikarya</taxon>
        <taxon>Basidiomycota</taxon>
        <taxon>Agaricomycotina</taxon>
        <taxon>Agaricomycetes</taxon>
        <taxon>Agaricomycetidae</taxon>
        <taxon>Agaricales</taxon>
        <taxon>Agaricineae</taxon>
        <taxon>Hydnangiaceae</taxon>
        <taxon>Laccaria</taxon>
    </lineage>
</organism>
<dbReference type="AlphaFoldDB" id="A0A0C9XBF3"/>